<evidence type="ECO:0000256" key="2">
    <source>
        <dbReference type="ARBA" id="ARBA00004787"/>
    </source>
</evidence>
<evidence type="ECO:0000256" key="4">
    <source>
        <dbReference type="ARBA" id="ARBA00022679"/>
    </source>
</evidence>
<comment type="similarity">
    <text evidence="3 7">Belongs to the IspD/TarI cytidylyltransferase family. IspD subfamily.</text>
</comment>
<feature type="site" description="Positions MEP for the nucleophilic attack" evidence="7">
    <location>
        <position position="154"/>
    </location>
</feature>
<dbReference type="EC" id="2.7.7.60" evidence="7"/>
<evidence type="ECO:0000256" key="5">
    <source>
        <dbReference type="ARBA" id="ARBA00022695"/>
    </source>
</evidence>
<comment type="caution">
    <text evidence="8">The sequence shown here is derived from an EMBL/GenBank/DDBJ whole genome shotgun (WGS) entry which is preliminary data.</text>
</comment>
<dbReference type="PROSITE" id="PS01295">
    <property type="entry name" value="ISPD"/>
    <property type="match status" value="1"/>
</dbReference>
<dbReference type="GO" id="GO:0019288">
    <property type="term" value="P:isopentenyl diphosphate biosynthetic process, methylerythritol 4-phosphate pathway"/>
    <property type="evidence" value="ECO:0007669"/>
    <property type="project" value="UniProtKB-UniRule"/>
</dbReference>
<organism evidence="8 9">
    <name type="scientific">Fervidicella metallireducens AeB</name>
    <dbReference type="NCBI Taxonomy" id="1403537"/>
    <lineage>
        <taxon>Bacteria</taxon>
        <taxon>Bacillati</taxon>
        <taxon>Bacillota</taxon>
        <taxon>Clostridia</taxon>
        <taxon>Eubacteriales</taxon>
        <taxon>Clostridiaceae</taxon>
        <taxon>Fervidicella</taxon>
    </lineage>
</organism>
<proteinExistence type="inferred from homology"/>
<name>A0A017RT26_9CLOT</name>
<evidence type="ECO:0000313" key="9">
    <source>
        <dbReference type="Proteomes" id="UP000019681"/>
    </source>
</evidence>
<keyword evidence="6 7" id="KW-0414">Isoprene biosynthesis</keyword>
<dbReference type="Proteomes" id="UP000019681">
    <property type="component" value="Unassembled WGS sequence"/>
</dbReference>
<dbReference type="NCBIfam" id="TIGR00453">
    <property type="entry name" value="ispD"/>
    <property type="match status" value="1"/>
</dbReference>
<evidence type="ECO:0000256" key="1">
    <source>
        <dbReference type="ARBA" id="ARBA00001282"/>
    </source>
</evidence>
<feature type="site" description="Positions MEP for the nucleophilic attack" evidence="7">
    <location>
        <position position="210"/>
    </location>
</feature>
<comment type="pathway">
    <text evidence="2 7">Isoprenoid biosynthesis; isopentenyl diphosphate biosynthesis via DXP pathway; isopentenyl diphosphate from 1-deoxy-D-xylulose 5-phosphate: step 2/6.</text>
</comment>
<dbReference type="InterPro" id="IPR001228">
    <property type="entry name" value="IspD"/>
</dbReference>
<evidence type="ECO:0000256" key="7">
    <source>
        <dbReference type="HAMAP-Rule" id="MF_00108"/>
    </source>
</evidence>
<gene>
    <name evidence="7" type="primary">ispD</name>
    <name evidence="8" type="ORF">Q428_12500</name>
</gene>
<keyword evidence="4 7" id="KW-0808">Transferase</keyword>
<keyword evidence="9" id="KW-1185">Reference proteome</keyword>
<feature type="site" description="Transition state stabilizer" evidence="7">
    <location>
        <position position="21"/>
    </location>
</feature>
<dbReference type="NCBIfam" id="NF001183">
    <property type="entry name" value="PRK00155.1-3"/>
    <property type="match status" value="1"/>
</dbReference>
<sequence length="228" mass="25408">MISAVIVAGGKGKRMGNDINKQYIKIGGKEILARTIETFNAIEDIDEIIVVSPEEEIQYCLDNIINCYGFKKVKKVVKGGKERQNSVYNGLKSCSDNTDIVIIHDGARPFVSKEIILRSINEARENGACAVAVPMKDTVKIVDEKQFVIDTPDRSRLYAVQTPQTFKYEIIVSAHNKALNERIEATDDTKLIECIGGKVKIIEGSYLNIKITTPEDLIFAEAIIKNMK</sequence>
<feature type="site" description="Transition state stabilizer" evidence="7">
    <location>
        <position position="14"/>
    </location>
</feature>
<dbReference type="PANTHER" id="PTHR32125">
    <property type="entry name" value="2-C-METHYL-D-ERYTHRITOL 4-PHOSPHATE CYTIDYLYLTRANSFERASE, CHLOROPLASTIC"/>
    <property type="match status" value="1"/>
</dbReference>
<dbReference type="UniPathway" id="UPA00056">
    <property type="reaction ID" value="UER00093"/>
</dbReference>
<dbReference type="Pfam" id="PF01128">
    <property type="entry name" value="IspD"/>
    <property type="match status" value="1"/>
</dbReference>
<dbReference type="STRING" id="1403537.Q428_12500"/>
<dbReference type="PANTHER" id="PTHR32125:SF4">
    <property type="entry name" value="2-C-METHYL-D-ERYTHRITOL 4-PHOSPHATE CYTIDYLYLTRANSFERASE, CHLOROPLASTIC"/>
    <property type="match status" value="1"/>
</dbReference>
<reference evidence="8 9" key="1">
    <citation type="journal article" date="2014" name="Genome Announc.">
        <title>Draft Genome Sequence of Fervidicella metallireducens Strain AeBT, an Iron-Reducing Thermoanaerobe from the Great Artesian Basin.</title>
        <authorList>
            <person name="Patel B.K."/>
        </authorList>
    </citation>
    <scope>NUCLEOTIDE SEQUENCE [LARGE SCALE GENOMIC DNA]</scope>
    <source>
        <strain evidence="8 9">AeB</strain>
    </source>
</reference>
<comment type="catalytic activity">
    <reaction evidence="1 7">
        <text>2-C-methyl-D-erythritol 4-phosphate + CTP + H(+) = 4-CDP-2-C-methyl-D-erythritol + diphosphate</text>
        <dbReference type="Rhea" id="RHEA:13429"/>
        <dbReference type="ChEBI" id="CHEBI:15378"/>
        <dbReference type="ChEBI" id="CHEBI:33019"/>
        <dbReference type="ChEBI" id="CHEBI:37563"/>
        <dbReference type="ChEBI" id="CHEBI:57823"/>
        <dbReference type="ChEBI" id="CHEBI:58262"/>
        <dbReference type="EC" id="2.7.7.60"/>
    </reaction>
</comment>
<dbReference type="InterPro" id="IPR029044">
    <property type="entry name" value="Nucleotide-diphossugar_trans"/>
</dbReference>
<dbReference type="InterPro" id="IPR018294">
    <property type="entry name" value="ISPD_synthase_CS"/>
</dbReference>
<dbReference type="CDD" id="cd02516">
    <property type="entry name" value="CDP-ME_synthetase"/>
    <property type="match status" value="1"/>
</dbReference>
<evidence type="ECO:0000313" key="8">
    <source>
        <dbReference type="EMBL" id="EYE87584.1"/>
    </source>
</evidence>
<protein>
    <recommendedName>
        <fullName evidence="7">2-C-methyl-D-erythritol 4-phosphate cytidylyltransferase</fullName>
        <ecNumber evidence="7">2.7.7.60</ecNumber>
    </recommendedName>
    <alternativeName>
        <fullName evidence="7">4-diphosphocytidyl-2C-methyl-D-erythritol synthase</fullName>
    </alternativeName>
    <alternativeName>
        <fullName evidence="7">MEP cytidylyltransferase</fullName>
        <shortName evidence="7">MCT</shortName>
    </alternativeName>
</protein>
<dbReference type="InterPro" id="IPR034683">
    <property type="entry name" value="IspD/TarI"/>
</dbReference>
<evidence type="ECO:0000256" key="6">
    <source>
        <dbReference type="ARBA" id="ARBA00023229"/>
    </source>
</evidence>
<dbReference type="GO" id="GO:0050518">
    <property type="term" value="F:2-C-methyl-D-erythritol 4-phosphate cytidylyltransferase activity"/>
    <property type="evidence" value="ECO:0007669"/>
    <property type="project" value="UniProtKB-UniRule"/>
</dbReference>
<dbReference type="SUPFAM" id="SSF53448">
    <property type="entry name" value="Nucleotide-diphospho-sugar transferases"/>
    <property type="match status" value="1"/>
</dbReference>
<dbReference type="EMBL" id="AZQP01000047">
    <property type="protein sequence ID" value="EYE87584.1"/>
    <property type="molecule type" value="Genomic_DNA"/>
</dbReference>
<dbReference type="Gene3D" id="3.90.550.10">
    <property type="entry name" value="Spore Coat Polysaccharide Biosynthesis Protein SpsA, Chain A"/>
    <property type="match status" value="1"/>
</dbReference>
<keyword evidence="5 7" id="KW-0548">Nucleotidyltransferase</keyword>
<evidence type="ECO:0000256" key="3">
    <source>
        <dbReference type="ARBA" id="ARBA00009789"/>
    </source>
</evidence>
<dbReference type="AlphaFoldDB" id="A0A017RT26"/>
<accession>A0A017RT26</accession>
<dbReference type="FunFam" id="3.90.550.10:FF:000003">
    <property type="entry name" value="2-C-methyl-D-erythritol 4-phosphate cytidylyltransferase"/>
    <property type="match status" value="1"/>
</dbReference>
<dbReference type="HAMAP" id="MF_00108">
    <property type="entry name" value="IspD"/>
    <property type="match status" value="1"/>
</dbReference>
<comment type="function">
    <text evidence="7">Catalyzes the formation of 4-diphosphocytidyl-2-C-methyl-D-erythritol from CTP and 2-C-methyl-D-erythritol 4-phosphate (MEP).</text>
</comment>
<dbReference type="InterPro" id="IPR050088">
    <property type="entry name" value="IspD/TarI_cytidylyltransf_bact"/>
</dbReference>
<dbReference type="RefSeq" id="WP_035381205.1">
    <property type="nucleotide sequence ID" value="NZ_AZQP01000047.1"/>
</dbReference>